<dbReference type="PANTHER" id="PTHR24201">
    <property type="entry name" value="ANK_REP_REGION DOMAIN-CONTAINING PROTEIN"/>
    <property type="match status" value="1"/>
</dbReference>
<evidence type="ECO:0000313" key="5">
    <source>
        <dbReference type="EMBL" id="QNP51307.1"/>
    </source>
</evidence>
<evidence type="ECO:0000256" key="2">
    <source>
        <dbReference type="ARBA" id="ARBA00023043"/>
    </source>
</evidence>
<dbReference type="InterPro" id="IPR036770">
    <property type="entry name" value="Ankyrin_rpt-contain_sf"/>
</dbReference>
<dbReference type="InterPro" id="IPR002110">
    <property type="entry name" value="Ankyrin_rpt"/>
</dbReference>
<dbReference type="RefSeq" id="WP_187731596.1">
    <property type="nucleotide sequence ID" value="NZ_BMFN01000003.1"/>
</dbReference>
<dbReference type="PROSITE" id="PS50088">
    <property type="entry name" value="ANK_REPEAT"/>
    <property type="match status" value="1"/>
</dbReference>
<evidence type="ECO:0000313" key="6">
    <source>
        <dbReference type="Proteomes" id="UP000516093"/>
    </source>
</evidence>
<evidence type="ECO:0000256" key="1">
    <source>
        <dbReference type="ARBA" id="ARBA00022737"/>
    </source>
</evidence>
<dbReference type="Proteomes" id="UP000516093">
    <property type="component" value="Chromosome"/>
</dbReference>
<dbReference type="EMBL" id="CP060784">
    <property type="protein sequence ID" value="QNP51307.1"/>
    <property type="molecule type" value="Genomic_DNA"/>
</dbReference>
<dbReference type="Gene3D" id="1.25.40.20">
    <property type="entry name" value="Ankyrin repeat-containing domain"/>
    <property type="match status" value="1"/>
</dbReference>
<keyword evidence="1" id="KW-0677">Repeat</keyword>
<reference evidence="5 6" key="1">
    <citation type="submission" date="2020-08" db="EMBL/GenBank/DDBJ databases">
        <title>Genome sequence of Hymenobacter qilianensis JCM 19763T.</title>
        <authorList>
            <person name="Hyun D.-W."/>
            <person name="Bae J.-W."/>
        </authorList>
    </citation>
    <scope>NUCLEOTIDE SEQUENCE [LARGE SCALE GENOMIC DNA]</scope>
    <source>
        <strain evidence="5 6">JCM 19763</strain>
    </source>
</reference>
<proteinExistence type="predicted"/>
<accession>A0A7H0GSP1</accession>
<dbReference type="AlphaFoldDB" id="A0A7H0GSP1"/>
<keyword evidence="6" id="KW-1185">Reference proteome</keyword>
<feature type="chain" id="PRO_5028936084" evidence="4">
    <location>
        <begin position="20"/>
        <end position="151"/>
    </location>
</feature>
<evidence type="ECO:0000256" key="3">
    <source>
        <dbReference type="PROSITE-ProRule" id="PRU00023"/>
    </source>
</evidence>
<protein>
    <submittedName>
        <fullName evidence="5">Ankyrin repeat domain-containing protein</fullName>
    </submittedName>
</protein>
<dbReference type="InterPro" id="IPR050776">
    <property type="entry name" value="Ank_Repeat/CDKN_Inhibitor"/>
</dbReference>
<dbReference type="Pfam" id="PF12796">
    <property type="entry name" value="Ank_2"/>
    <property type="match status" value="1"/>
</dbReference>
<dbReference type="SUPFAM" id="SSF48403">
    <property type="entry name" value="Ankyrin repeat"/>
    <property type="match status" value="1"/>
</dbReference>
<dbReference type="KEGG" id="hqi:H9L05_14710"/>
<organism evidence="5 6">
    <name type="scientific">Hymenobacter qilianensis</name>
    <dbReference type="NCBI Taxonomy" id="1385715"/>
    <lineage>
        <taxon>Bacteria</taxon>
        <taxon>Pseudomonadati</taxon>
        <taxon>Bacteroidota</taxon>
        <taxon>Cytophagia</taxon>
        <taxon>Cytophagales</taxon>
        <taxon>Hymenobacteraceae</taxon>
        <taxon>Hymenobacter</taxon>
    </lineage>
</organism>
<dbReference type="PROSITE" id="PS50297">
    <property type="entry name" value="ANK_REP_REGION"/>
    <property type="match status" value="1"/>
</dbReference>
<name>A0A7H0GSP1_9BACT</name>
<evidence type="ECO:0000256" key="4">
    <source>
        <dbReference type="SAM" id="SignalP"/>
    </source>
</evidence>
<keyword evidence="4" id="KW-0732">Signal</keyword>
<keyword evidence="2 3" id="KW-0040">ANK repeat</keyword>
<dbReference type="SMART" id="SM00248">
    <property type="entry name" value="ANK"/>
    <property type="match status" value="3"/>
</dbReference>
<sequence>MKKIAFLCLLFMCLAYVSAAQDKSKELYTAVLKSNTAAVESLLKAGADPNHVIEIVPGFPTSYLITAATNNNVSIVKSLLQYKAKINWRDAFQATALHYAAGKGSKELIELLLAGGADLQAKDEDGNTALTSAKAANNKEVVTLLEAKTKS</sequence>
<gene>
    <name evidence="5" type="ORF">H9L05_14710</name>
</gene>
<feature type="signal peptide" evidence="4">
    <location>
        <begin position="1"/>
        <end position="19"/>
    </location>
</feature>
<feature type="repeat" description="ANK" evidence="3">
    <location>
        <begin position="92"/>
        <end position="124"/>
    </location>
</feature>